<evidence type="ECO:0000259" key="1">
    <source>
        <dbReference type="PROSITE" id="PS50994"/>
    </source>
</evidence>
<dbReference type="InterPro" id="IPR036397">
    <property type="entry name" value="RNaseH_sf"/>
</dbReference>
<evidence type="ECO:0000313" key="3">
    <source>
        <dbReference type="Proteomes" id="UP001589776"/>
    </source>
</evidence>
<organism evidence="2 3">
    <name type="scientific">Paenibacillus chartarius</name>
    <dbReference type="NCBI Taxonomy" id="747481"/>
    <lineage>
        <taxon>Bacteria</taxon>
        <taxon>Bacillati</taxon>
        <taxon>Bacillota</taxon>
        <taxon>Bacilli</taxon>
        <taxon>Bacillales</taxon>
        <taxon>Paenibacillaceae</taxon>
        <taxon>Paenibacillus</taxon>
    </lineage>
</organism>
<dbReference type="InterPro" id="IPR009057">
    <property type="entry name" value="Homeodomain-like_sf"/>
</dbReference>
<proteinExistence type="predicted"/>
<comment type="caution">
    <text evidence="2">The sequence shown here is derived from an EMBL/GenBank/DDBJ whole genome shotgun (WGS) entry which is preliminary data.</text>
</comment>
<gene>
    <name evidence="2" type="primary">istA</name>
    <name evidence="2" type="ORF">ACFFK0_10455</name>
</gene>
<dbReference type="InterPro" id="IPR027417">
    <property type="entry name" value="P-loop_NTPase"/>
</dbReference>
<sequence>MNIMQKILMMHIHEGRSRREIARLTGIHRETVGKYIHQYEERRRQLLAEGNDSVDIQALIDALTTAPKYNVGIRPKRKLTDEIAKKIQAHLNENEIKRNQGQRKQQKKAMDIFEALEAEGVDISYSTVLRTIRGLERKPKEAFIKALYEPGEICEFDWGEVKLKINGRLQTFQMAVFTSAYGNYRFAYLFTKQTTECFQEAHALFFQHIGGVHRTMVYDNMKVAVKRFVGTGKEPTQGLLQLSLYYGFQHRFCNIHSGNEKGHVERSVEVVRRKAFAFRDEFDSLEEANQYLQQVCTRRNQKPQTELSGQTAIERLEQERSFLLPAMPPFDAARVLYGRVDKYPAKFKVLYLSDSKLTPRHFYKGLLEQLGCESKFYRGDAKRQLHREIELMRGIHRLQPVVVVDEAHLLDREMLEEVRFLLNFKMDAQSPMALILVGQSELWDRLNLQAYAAIRQRIDLQCKLPHYDRAQTGEYMRRHLAFAGADHDIFTDGAIDDIYRFSSGAARLINKVCTHALIYGSQNKHRIIDDHMIKRVIQGELS</sequence>
<dbReference type="InterPro" id="IPR049945">
    <property type="entry name" value="AAA_22"/>
</dbReference>
<dbReference type="Proteomes" id="UP001589776">
    <property type="component" value="Unassembled WGS sequence"/>
</dbReference>
<dbReference type="SUPFAM" id="SSF53098">
    <property type="entry name" value="Ribonuclease H-like"/>
    <property type="match status" value="1"/>
</dbReference>
<name>A0ABV6DJV5_9BACL</name>
<dbReference type="Pfam" id="PF13401">
    <property type="entry name" value="AAA_22"/>
    <property type="match status" value="1"/>
</dbReference>
<dbReference type="NCBIfam" id="NF033546">
    <property type="entry name" value="transpos_IS21"/>
    <property type="match status" value="1"/>
</dbReference>
<feature type="domain" description="Integrase catalytic" evidence="1">
    <location>
        <begin position="146"/>
        <end position="320"/>
    </location>
</feature>
<dbReference type="RefSeq" id="WP_377470111.1">
    <property type="nucleotide sequence ID" value="NZ_JBHLWN010000039.1"/>
</dbReference>
<dbReference type="PROSITE" id="PS50994">
    <property type="entry name" value="INTEGRASE"/>
    <property type="match status" value="1"/>
</dbReference>
<dbReference type="Gene3D" id="3.30.420.10">
    <property type="entry name" value="Ribonuclease H-like superfamily/Ribonuclease H"/>
    <property type="match status" value="1"/>
</dbReference>
<dbReference type="InterPro" id="IPR001584">
    <property type="entry name" value="Integrase_cat-core"/>
</dbReference>
<protein>
    <submittedName>
        <fullName evidence="2">IS21 family transposase</fullName>
    </submittedName>
</protein>
<dbReference type="SUPFAM" id="SSF52540">
    <property type="entry name" value="P-loop containing nucleoside triphosphate hydrolases"/>
    <property type="match status" value="1"/>
</dbReference>
<dbReference type="InterPro" id="IPR012337">
    <property type="entry name" value="RNaseH-like_sf"/>
</dbReference>
<keyword evidence="3" id="KW-1185">Reference proteome</keyword>
<dbReference type="PANTHER" id="PTHR35004:SF7">
    <property type="entry name" value="INTEGRASE PROTEIN"/>
    <property type="match status" value="1"/>
</dbReference>
<dbReference type="EMBL" id="JBHLWN010000039">
    <property type="protein sequence ID" value="MFC0212882.1"/>
    <property type="molecule type" value="Genomic_DNA"/>
</dbReference>
<reference evidence="2 3" key="1">
    <citation type="submission" date="2024-09" db="EMBL/GenBank/DDBJ databases">
        <authorList>
            <person name="Sun Q."/>
            <person name="Mori K."/>
        </authorList>
    </citation>
    <scope>NUCLEOTIDE SEQUENCE [LARGE SCALE GENOMIC DNA]</scope>
    <source>
        <strain evidence="2 3">CCM 7759</strain>
    </source>
</reference>
<accession>A0ABV6DJV5</accession>
<evidence type="ECO:0000313" key="2">
    <source>
        <dbReference type="EMBL" id="MFC0212882.1"/>
    </source>
</evidence>
<dbReference type="SUPFAM" id="SSF46689">
    <property type="entry name" value="Homeodomain-like"/>
    <property type="match status" value="1"/>
</dbReference>
<dbReference type="PANTHER" id="PTHR35004">
    <property type="entry name" value="TRANSPOSASE RV3428C-RELATED"/>
    <property type="match status" value="1"/>
</dbReference>